<name>A0ABC8SG81_9AQUA</name>
<evidence type="ECO:0000313" key="2">
    <source>
        <dbReference type="Proteomes" id="UP001642360"/>
    </source>
</evidence>
<accession>A0ABC8SG81</accession>
<evidence type="ECO:0000313" key="1">
    <source>
        <dbReference type="EMBL" id="CAK9154134.1"/>
    </source>
</evidence>
<reference evidence="1 2" key="1">
    <citation type="submission" date="2024-02" db="EMBL/GenBank/DDBJ databases">
        <authorList>
            <person name="Vignale AGUSTIN F."/>
            <person name="Sosa J E."/>
            <person name="Modenutti C."/>
        </authorList>
    </citation>
    <scope>NUCLEOTIDE SEQUENCE [LARGE SCALE GENOMIC DNA]</scope>
</reference>
<dbReference type="Proteomes" id="UP001642360">
    <property type="component" value="Unassembled WGS sequence"/>
</dbReference>
<organism evidence="1 2">
    <name type="scientific">Ilex paraguariensis</name>
    <name type="common">yerba mate</name>
    <dbReference type="NCBI Taxonomy" id="185542"/>
    <lineage>
        <taxon>Eukaryota</taxon>
        <taxon>Viridiplantae</taxon>
        <taxon>Streptophyta</taxon>
        <taxon>Embryophyta</taxon>
        <taxon>Tracheophyta</taxon>
        <taxon>Spermatophyta</taxon>
        <taxon>Magnoliopsida</taxon>
        <taxon>eudicotyledons</taxon>
        <taxon>Gunneridae</taxon>
        <taxon>Pentapetalae</taxon>
        <taxon>asterids</taxon>
        <taxon>campanulids</taxon>
        <taxon>Aquifoliales</taxon>
        <taxon>Aquifoliaceae</taxon>
        <taxon>Ilex</taxon>
    </lineage>
</organism>
<keyword evidence="2" id="KW-1185">Reference proteome</keyword>
<proteinExistence type="predicted"/>
<comment type="caution">
    <text evidence="1">The sequence shown here is derived from an EMBL/GenBank/DDBJ whole genome shotgun (WGS) entry which is preliminary data.</text>
</comment>
<dbReference type="AlphaFoldDB" id="A0ABC8SG81"/>
<protein>
    <submittedName>
        <fullName evidence="1">Uncharacterized protein</fullName>
    </submittedName>
</protein>
<gene>
    <name evidence="1" type="ORF">ILEXP_LOCUS22440</name>
</gene>
<feature type="non-terminal residue" evidence="1">
    <location>
        <position position="1"/>
    </location>
</feature>
<sequence>RIKLKSDGGQRWWSEADTSEVGIGVVAVAVRMGRRVGMGRWTRALSVAEVRVANGSRLCRYSGHSLRANSEC</sequence>
<dbReference type="EMBL" id="CAUOFW020002500">
    <property type="protein sequence ID" value="CAK9154134.1"/>
    <property type="molecule type" value="Genomic_DNA"/>
</dbReference>